<sequence length="187" mass="21050">MFSKNILISDFVLSDNQPLYQNQSWTGQTISRSTGCQYYTLTFKIQATKQFRQEIQAFQAQYGLSRPFEHSLGWYSQYNGGQQSLVQALAISNAGSYVIKVLASTKLEVGTIIQFTNHKKIYKIISNDGLGNLSIYPSLRKTVQLSENIKFNNIMGTFILQNSNDKTDYNSGNIISMNISAIEDVTS</sequence>
<proteinExistence type="predicted"/>
<dbReference type="EMBL" id="CQAZ01000017">
    <property type="protein sequence ID" value="CNH80766.1"/>
    <property type="molecule type" value="Genomic_DNA"/>
</dbReference>
<protein>
    <submittedName>
        <fullName evidence="1">Uncharacterized protein</fullName>
    </submittedName>
</protein>
<dbReference type="AlphaFoldDB" id="A0A0T9PTS1"/>
<dbReference type="RefSeq" id="WP_049613089.1">
    <property type="nucleotide sequence ID" value="NZ_CQAZ01000017.1"/>
</dbReference>
<gene>
    <name evidence="1" type="ORF">ERS008529_02173</name>
</gene>
<organism evidence="1 2">
    <name type="scientific">Yersinia pekkanenii</name>
    <dbReference type="NCBI Taxonomy" id="1288385"/>
    <lineage>
        <taxon>Bacteria</taxon>
        <taxon>Pseudomonadati</taxon>
        <taxon>Pseudomonadota</taxon>
        <taxon>Gammaproteobacteria</taxon>
        <taxon>Enterobacterales</taxon>
        <taxon>Yersiniaceae</taxon>
        <taxon>Yersinia</taxon>
    </lineage>
</organism>
<evidence type="ECO:0000313" key="2">
    <source>
        <dbReference type="Proteomes" id="UP000045840"/>
    </source>
</evidence>
<reference evidence="2" key="1">
    <citation type="submission" date="2015-03" db="EMBL/GenBank/DDBJ databases">
        <authorList>
            <consortium name="Pathogen Informatics"/>
        </authorList>
    </citation>
    <scope>NUCLEOTIDE SEQUENCE [LARGE SCALE GENOMIC DNA]</scope>
    <source>
        <strain evidence="2">A125KOH2</strain>
    </source>
</reference>
<dbReference type="Proteomes" id="UP000045840">
    <property type="component" value="Unassembled WGS sequence"/>
</dbReference>
<name>A0A0T9PTS1_9GAMM</name>
<evidence type="ECO:0000313" key="1">
    <source>
        <dbReference type="EMBL" id="CNH80766.1"/>
    </source>
</evidence>
<accession>A0A0T9PTS1</accession>